<name>A0AAV1NWJ5_SCOSC</name>
<evidence type="ECO:0000313" key="2">
    <source>
        <dbReference type="EMBL" id="CAK6963408.1"/>
    </source>
</evidence>
<dbReference type="Proteomes" id="UP001314229">
    <property type="component" value="Unassembled WGS sequence"/>
</dbReference>
<reference evidence="2 3" key="1">
    <citation type="submission" date="2024-01" db="EMBL/GenBank/DDBJ databases">
        <authorList>
            <person name="Alioto T."/>
            <person name="Alioto T."/>
            <person name="Gomez Garrido J."/>
        </authorList>
    </citation>
    <scope>NUCLEOTIDE SEQUENCE [LARGE SCALE GENOMIC DNA]</scope>
</reference>
<comment type="caution">
    <text evidence="2">The sequence shown here is derived from an EMBL/GenBank/DDBJ whole genome shotgun (WGS) entry which is preliminary data.</text>
</comment>
<accession>A0AAV1NWJ5</accession>
<dbReference type="InterPro" id="IPR056601">
    <property type="entry name" value="Galaxin_dom"/>
</dbReference>
<feature type="domain" description="Galaxin-like repeats" evidence="1">
    <location>
        <begin position="4"/>
        <end position="134"/>
    </location>
</feature>
<dbReference type="AlphaFoldDB" id="A0AAV1NWJ5"/>
<feature type="domain" description="Galaxin-like repeats" evidence="1">
    <location>
        <begin position="319"/>
        <end position="455"/>
    </location>
</feature>
<dbReference type="Pfam" id="PF24748">
    <property type="entry name" value="Galaxin_repeat"/>
    <property type="match status" value="2"/>
</dbReference>
<proteinExistence type="predicted"/>
<evidence type="ECO:0000313" key="3">
    <source>
        <dbReference type="Proteomes" id="UP001314229"/>
    </source>
</evidence>
<dbReference type="PANTHER" id="PTHR34490:SF3">
    <property type="entry name" value="GALAXIN-LIKE ISOFORM X2"/>
    <property type="match status" value="1"/>
</dbReference>
<gene>
    <name evidence="2" type="ORF">FSCOSCO3_A033209</name>
</gene>
<dbReference type="EMBL" id="CAWUFR010000065">
    <property type="protein sequence ID" value="CAK6963408.1"/>
    <property type="molecule type" value="Genomic_DNA"/>
</dbReference>
<dbReference type="InterPro" id="IPR055284">
    <property type="entry name" value="Galaxin-like"/>
</dbReference>
<dbReference type="PANTHER" id="PTHR34490">
    <property type="entry name" value="PROTEIN CBG12054-RELATED"/>
    <property type="match status" value="1"/>
</dbReference>
<organism evidence="2 3">
    <name type="scientific">Scomber scombrus</name>
    <name type="common">Atlantic mackerel</name>
    <name type="synonym">Scomber vernalis</name>
    <dbReference type="NCBI Taxonomy" id="13677"/>
    <lineage>
        <taxon>Eukaryota</taxon>
        <taxon>Metazoa</taxon>
        <taxon>Chordata</taxon>
        <taxon>Craniata</taxon>
        <taxon>Vertebrata</taxon>
        <taxon>Euteleostomi</taxon>
        <taxon>Actinopterygii</taxon>
        <taxon>Neopterygii</taxon>
        <taxon>Teleostei</taxon>
        <taxon>Neoteleostei</taxon>
        <taxon>Acanthomorphata</taxon>
        <taxon>Pelagiaria</taxon>
        <taxon>Scombriformes</taxon>
        <taxon>Scombridae</taxon>
        <taxon>Scomber</taxon>
    </lineage>
</organism>
<evidence type="ECO:0000259" key="1">
    <source>
        <dbReference type="Pfam" id="PF24748"/>
    </source>
</evidence>
<sequence length="605" mass="67071">MHLIYDIREAVCCENQLHPEPGLSCCEKNVYNDATATCCKVEHGNTITARITQGISDKVSECCELDAYNKLNEMCCQSTIVCRPAAKSRCCGKVALDEDKQLCCGRHQTILNKTFSDDQCCGNGLYNTKTECCNLAEGVLKRQPINSTYCLQESVALDEDKKVRCGPNKTVLTRKSSDEQCCGIGLFNNKTECCSLAEGVLKRQPINSSYCLQESVYLNDVAGEISSNAIFLFSSTWFSGKSVWPQQKPSSQPNCNEPQTHLCGSSCYNPNEFRCCERNQTNPHWCCAGQCDAVPTVYNPHTHMCCDGCVSDGSPWIDQCCGEAPYGLAQRGVLCCNNTLYKGREDGEECSETGFPYNPAKGTICCSQFHGTPGQHCCGSNVYQPDTEICCDGHRHLNREKTNLTCCGIKAYDIKDPQVKCCAGTLHNLTSLDKLRHDKQCCGSILHNSSSVCCSSEGQEVLYAVKAGFRCCGHLYYNSSLWSCCARKLSPVQHPGQHQYKMIKESRLLSLNNLNDADLCKEMHIGTLESVSLDSVVFKNVLKIHGTKGTVKPLVLPFILKISDLCNSPKMIPGKTYLFHHVHFFADFNQNSDLELLSFIFSKCY</sequence>
<protein>
    <submittedName>
        <fullName evidence="2">Uncharacterized protein si:ch211-195m9.3 isoform X3</fullName>
    </submittedName>
</protein>
<keyword evidence="3" id="KW-1185">Reference proteome</keyword>